<comment type="caution">
    <text evidence="2">The sequence shown here is derived from an EMBL/GenBank/DDBJ whole genome shotgun (WGS) entry which is preliminary data.</text>
</comment>
<feature type="transmembrane region" description="Helical" evidence="1">
    <location>
        <begin position="12"/>
        <end position="44"/>
    </location>
</feature>
<feature type="transmembrane region" description="Helical" evidence="1">
    <location>
        <begin position="171"/>
        <end position="189"/>
    </location>
</feature>
<dbReference type="AlphaFoldDB" id="A0A3N5B199"/>
<dbReference type="RefSeq" id="WP_124222790.1">
    <property type="nucleotide sequence ID" value="NZ_RKRF01000011.1"/>
</dbReference>
<keyword evidence="1" id="KW-0472">Membrane</keyword>
<dbReference type="PANTHER" id="PTHR41324">
    <property type="entry name" value="MEMBRANE PROTEIN-RELATED"/>
    <property type="match status" value="1"/>
</dbReference>
<reference evidence="2 3" key="1">
    <citation type="submission" date="2018-11" db="EMBL/GenBank/DDBJ databases">
        <title>Genomic Encyclopedia of Type Strains, Phase IV (KMG-IV): sequencing the most valuable type-strain genomes for metagenomic binning, comparative biology and taxonomic classification.</title>
        <authorList>
            <person name="Goeker M."/>
        </authorList>
    </citation>
    <scope>NUCLEOTIDE SEQUENCE [LARGE SCALE GENOMIC DNA]</scope>
    <source>
        <strain evidence="2 3">DSM 18090</strain>
    </source>
</reference>
<protein>
    <submittedName>
        <fullName evidence="2">Uncharacterized protein YybS (DUF2232 family)</fullName>
    </submittedName>
</protein>
<sequence>MLKSNAVKDGVVYTLVYIALLLLVLFIPFLSFFLMFVLPIPFILYAYKYETRQTGIFFIAVLLLSTFFLIGITLPLTVFVGLGGIVIGISLRNRRKILETLAYGTMAYTVGLALVYVITQFIFQVNWSQEIQEGLNESLNTYMGFYDEFGDLSDEEREILSNQMNSMVDKVPTGMVIFGLFYAWITQLIGHKVIKRSEGVTFKFPKFREFTFPLALIWYFFIGVILTLIFPERGDMLYLVGDNLYALTGLLLSIQGLSFIFFFNHHKKWPKFIPYIVIVLFVLQPILLLYPLRILGIIDLGFHLRDRLSKKS</sequence>
<organism evidence="2 3">
    <name type="scientific">Aquisalibacillus elongatus</name>
    <dbReference type="NCBI Taxonomy" id="485577"/>
    <lineage>
        <taxon>Bacteria</taxon>
        <taxon>Bacillati</taxon>
        <taxon>Bacillota</taxon>
        <taxon>Bacilli</taxon>
        <taxon>Bacillales</taxon>
        <taxon>Bacillaceae</taxon>
        <taxon>Aquisalibacillus</taxon>
    </lineage>
</organism>
<dbReference type="PANTHER" id="PTHR41324:SF1">
    <property type="entry name" value="DUF2232 DOMAIN-CONTAINING PROTEIN"/>
    <property type="match status" value="1"/>
</dbReference>
<keyword evidence="1" id="KW-0812">Transmembrane</keyword>
<dbReference type="Pfam" id="PF09991">
    <property type="entry name" value="DUF2232"/>
    <property type="match status" value="1"/>
</dbReference>
<gene>
    <name evidence="2" type="ORF">EDC24_2381</name>
</gene>
<feature type="transmembrane region" description="Helical" evidence="1">
    <location>
        <begin position="210"/>
        <end position="231"/>
    </location>
</feature>
<dbReference type="OrthoDB" id="2987886at2"/>
<feature type="transmembrane region" description="Helical" evidence="1">
    <location>
        <begin position="101"/>
        <end position="123"/>
    </location>
</feature>
<keyword evidence="1" id="KW-1133">Transmembrane helix</keyword>
<evidence type="ECO:0000313" key="2">
    <source>
        <dbReference type="EMBL" id="RPF51114.1"/>
    </source>
</evidence>
<keyword evidence="3" id="KW-1185">Reference proteome</keyword>
<feature type="transmembrane region" description="Helical" evidence="1">
    <location>
        <begin position="275"/>
        <end position="298"/>
    </location>
</feature>
<dbReference type="InterPro" id="IPR018710">
    <property type="entry name" value="DUF2232"/>
</dbReference>
<evidence type="ECO:0000313" key="3">
    <source>
        <dbReference type="Proteomes" id="UP000276443"/>
    </source>
</evidence>
<accession>A0A3N5B199</accession>
<feature type="transmembrane region" description="Helical" evidence="1">
    <location>
        <begin position="56"/>
        <end position="89"/>
    </location>
</feature>
<dbReference type="EMBL" id="RKRF01000011">
    <property type="protein sequence ID" value="RPF51114.1"/>
    <property type="molecule type" value="Genomic_DNA"/>
</dbReference>
<feature type="transmembrane region" description="Helical" evidence="1">
    <location>
        <begin position="243"/>
        <end position="263"/>
    </location>
</feature>
<evidence type="ECO:0000256" key="1">
    <source>
        <dbReference type="SAM" id="Phobius"/>
    </source>
</evidence>
<proteinExistence type="predicted"/>
<dbReference type="Proteomes" id="UP000276443">
    <property type="component" value="Unassembled WGS sequence"/>
</dbReference>
<name>A0A3N5B199_9BACI</name>